<sequence length="427" mass="46713">MSHLASYIKKNTLVRKRLEVVSNPSFSSTGVRQGRKSTARMRLLSALCLAASASSAAVAAMVDTKPEAWSTFVRNTISKAPNATRFSYPRQVQLSDGTLLVTASLFGPPPAYFPVFESKDGGATWDYISNITDQVNGWGMSAQPSLLELTEKIGDYDVGTILASGNSWSSNGTRLDVYASKDKARTWEFVSRAVEGGRPSTADEADPVWEPFLMLYEHQIVVFYSDQRDPEHSQKLAHQVSSDLKNWGPVVNDVRYDDFKARPGMTVVEYVPPINKYMLVYESPNSAIPSTDGQHYPVHYRLADSPLLFDSAPDYRIVINGNFSPNASPYVVWTPVGGPNGTIIVSDADYDDLYTNTAGGDPNKWVRNGSPQSAAYARSLHVFKDRPDNLAIIGGDTFDGSDPDLTLSVVSVNALLANETDVAHGPR</sequence>
<dbReference type="Gene3D" id="2.120.10.10">
    <property type="match status" value="1"/>
</dbReference>
<protein>
    <submittedName>
        <fullName evidence="1">BNR/Asp-box repeat domain-containing protein</fullName>
    </submittedName>
</protein>
<dbReference type="VEuPathDB" id="FungiDB:MAPG_12001"/>
<dbReference type="EMBL" id="ADBL01003020">
    <property type="status" value="NOT_ANNOTATED_CDS"/>
    <property type="molecule type" value="Genomic_DNA"/>
</dbReference>
<evidence type="ECO:0000313" key="3">
    <source>
        <dbReference type="Proteomes" id="UP000011715"/>
    </source>
</evidence>
<gene>
    <name evidence="1" type="ORF">MAPG_12001</name>
</gene>
<keyword evidence="3" id="KW-1185">Reference proteome</keyword>
<reference evidence="2" key="5">
    <citation type="submission" date="2015-06" db="UniProtKB">
        <authorList>
            <consortium name="EnsemblFungi"/>
        </authorList>
    </citation>
    <scope>IDENTIFICATION</scope>
    <source>
        <strain evidence="2">ATCC 64411</strain>
    </source>
</reference>
<accession>A0A0C4EGM7</accession>
<proteinExistence type="predicted"/>
<dbReference type="CDD" id="cd15482">
    <property type="entry name" value="Sialidase_non-viral"/>
    <property type="match status" value="1"/>
</dbReference>
<dbReference type="eggNOG" id="ENOG502QW46">
    <property type="taxonomic scope" value="Eukaryota"/>
</dbReference>
<evidence type="ECO:0000313" key="2">
    <source>
        <dbReference type="EnsemblFungi" id="MAPG_12001T0"/>
    </source>
</evidence>
<reference evidence="1" key="3">
    <citation type="submission" date="2011-03" db="EMBL/GenBank/DDBJ databases">
        <title>Annotation of Magnaporthe poae ATCC 64411.</title>
        <authorList>
            <person name="Ma L.-J."/>
            <person name="Dead R."/>
            <person name="Young S.K."/>
            <person name="Zeng Q."/>
            <person name="Gargeya S."/>
            <person name="Fitzgerald M."/>
            <person name="Haas B."/>
            <person name="Abouelleil A."/>
            <person name="Alvarado L."/>
            <person name="Arachchi H.M."/>
            <person name="Berlin A."/>
            <person name="Brown A."/>
            <person name="Chapman S.B."/>
            <person name="Chen Z."/>
            <person name="Dunbar C."/>
            <person name="Freedman E."/>
            <person name="Gearin G."/>
            <person name="Gellesch M."/>
            <person name="Goldberg J."/>
            <person name="Griggs A."/>
            <person name="Gujja S."/>
            <person name="Heiman D."/>
            <person name="Howarth C."/>
            <person name="Larson L."/>
            <person name="Lui A."/>
            <person name="MacDonald P.J.P."/>
            <person name="Mehta T."/>
            <person name="Montmayeur A."/>
            <person name="Murphy C."/>
            <person name="Neiman D."/>
            <person name="Pearson M."/>
            <person name="Priest M."/>
            <person name="Roberts A."/>
            <person name="Saif S."/>
            <person name="Shea T."/>
            <person name="Shenoy N."/>
            <person name="Sisk P."/>
            <person name="Stolte C."/>
            <person name="Sykes S."/>
            <person name="Yandava C."/>
            <person name="Wortman J."/>
            <person name="Nusbaum C."/>
            <person name="Birren B."/>
        </authorList>
    </citation>
    <scope>NUCLEOTIDE SEQUENCE</scope>
    <source>
        <strain evidence="1">ATCC 64411</strain>
    </source>
</reference>
<reference evidence="2" key="4">
    <citation type="journal article" date="2015" name="G3 (Bethesda)">
        <title>Genome sequences of three phytopathogenic species of the Magnaporthaceae family of fungi.</title>
        <authorList>
            <person name="Okagaki L.H."/>
            <person name="Nunes C.C."/>
            <person name="Sailsbery J."/>
            <person name="Clay B."/>
            <person name="Brown D."/>
            <person name="John T."/>
            <person name="Oh Y."/>
            <person name="Young N."/>
            <person name="Fitzgerald M."/>
            <person name="Haas B.J."/>
            <person name="Zeng Q."/>
            <person name="Young S."/>
            <person name="Adiconis X."/>
            <person name="Fan L."/>
            <person name="Levin J.Z."/>
            <person name="Mitchell T.K."/>
            <person name="Okubara P.A."/>
            <person name="Farman M.L."/>
            <person name="Kohn L.M."/>
            <person name="Birren B."/>
            <person name="Ma L.-J."/>
            <person name="Dean R.A."/>
        </authorList>
    </citation>
    <scope>NUCLEOTIDE SEQUENCE</scope>
    <source>
        <strain evidence="2">ATCC 64411 / 73-15</strain>
    </source>
</reference>
<organism evidence="2 3">
    <name type="scientific">Magnaporthiopsis poae (strain ATCC 64411 / 73-15)</name>
    <name type="common">Kentucky bluegrass fungus</name>
    <name type="synonym">Magnaporthe poae</name>
    <dbReference type="NCBI Taxonomy" id="644358"/>
    <lineage>
        <taxon>Eukaryota</taxon>
        <taxon>Fungi</taxon>
        <taxon>Dikarya</taxon>
        <taxon>Ascomycota</taxon>
        <taxon>Pezizomycotina</taxon>
        <taxon>Sordariomycetes</taxon>
        <taxon>Sordariomycetidae</taxon>
        <taxon>Magnaporthales</taxon>
        <taxon>Magnaporthaceae</taxon>
        <taxon>Magnaporthiopsis</taxon>
    </lineage>
</organism>
<dbReference type="EMBL" id="GL877085">
    <property type="protein sequence ID" value="KLU93073.1"/>
    <property type="molecule type" value="Genomic_DNA"/>
</dbReference>
<dbReference type="SUPFAM" id="SSF50939">
    <property type="entry name" value="Sialidases"/>
    <property type="match status" value="1"/>
</dbReference>
<dbReference type="EnsemblFungi" id="MAPG_12001T0">
    <property type="protein sequence ID" value="MAPG_12001T0"/>
    <property type="gene ID" value="MAPG_12001"/>
</dbReference>
<dbReference type="PANTHER" id="PTHR38792:SF1">
    <property type="entry name" value="BNR_ASP-BOX REPEAT PROTEIN"/>
    <property type="match status" value="1"/>
</dbReference>
<name>A0A0C4EGM7_MAGP6</name>
<dbReference type="Proteomes" id="UP000011715">
    <property type="component" value="Unassembled WGS sequence"/>
</dbReference>
<evidence type="ECO:0000313" key="1">
    <source>
        <dbReference type="EMBL" id="KLU93073.1"/>
    </source>
</evidence>
<dbReference type="PANTHER" id="PTHR38792">
    <property type="entry name" value="BNR/ASP-BOX REPEAT DOMAIN PROTEIN (AFU_ORTHOLOGUE AFUA_7G06430)-RELATED"/>
    <property type="match status" value="1"/>
</dbReference>
<reference evidence="1" key="2">
    <citation type="submission" date="2010-05" db="EMBL/GenBank/DDBJ databases">
        <title>The Genome Sequence of Magnaporthe poae strain ATCC 64411.</title>
        <authorList>
            <consortium name="The Broad Institute Genome Sequencing Platform"/>
            <consortium name="Broad Institute Genome Sequencing Center for Infectious Disease"/>
            <person name="Ma L.-J."/>
            <person name="Dead R."/>
            <person name="Young S."/>
            <person name="Zeng Q."/>
            <person name="Koehrsen M."/>
            <person name="Alvarado L."/>
            <person name="Berlin A."/>
            <person name="Chapman S.B."/>
            <person name="Chen Z."/>
            <person name="Freedman E."/>
            <person name="Gellesch M."/>
            <person name="Goldberg J."/>
            <person name="Griggs A."/>
            <person name="Gujja S."/>
            <person name="Heilman E.R."/>
            <person name="Heiman D."/>
            <person name="Hepburn T."/>
            <person name="Howarth C."/>
            <person name="Jen D."/>
            <person name="Larson L."/>
            <person name="Mehta T."/>
            <person name="Neiman D."/>
            <person name="Pearson M."/>
            <person name="Roberts A."/>
            <person name="Saif S."/>
            <person name="Shea T."/>
            <person name="Shenoy N."/>
            <person name="Sisk P."/>
            <person name="Stolte C."/>
            <person name="Sykes S."/>
            <person name="Walk T."/>
            <person name="White J."/>
            <person name="Yandava C."/>
            <person name="Haas B."/>
            <person name="Nusbaum C."/>
            <person name="Birren B."/>
        </authorList>
    </citation>
    <scope>NUCLEOTIDE SEQUENCE</scope>
    <source>
        <strain evidence="1">ATCC 64411</strain>
    </source>
</reference>
<dbReference type="OrthoDB" id="2130735at2759"/>
<dbReference type="AlphaFoldDB" id="A0A0C4EGM7"/>
<reference evidence="3" key="1">
    <citation type="submission" date="2010-05" db="EMBL/GenBank/DDBJ databases">
        <title>The genome sequence of Magnaporthe poae strain ATCC 64411.</title>
        <authorList>
            <person name="Ma L.-J."/>
            <person name="Dead R."/>
            <person name="Young S."/>
            <person name="Zeng Q."/>
            <person name="Koehrsen M."/>
            <person name="Alvarado L."/>
            <person name="Berlin A."/>
            <person name="Chapman S.B."/>
            <person name="Chen Z."/>
            <person name="Freedman E."/>
            <person name="Gellesch M."/>
            <person name="Goldberg J."/>
            <person name="Griggs A."/>
            <person name="Gujja S."/>
            <person name="Heilman E.R."/>
            <person name="Heiman D."/>
            <person name="Hepburn T."/>
            <person name="Howarth C."/>
            <person name="Jen D."/>
            <person name="Larson L."/>
            <person name="Mehta T."/>
            <person name="Neiman D."/>
            <person name="Pearson M."/>
            <person name="Roberts A."/>
            <person name="Saif S."/>
            <person name="Shea T."/>
            <person name="Shenoy N."/>
            <person name="Sisk P."/>
            <person name="Stolte C."/>
            <person name="Sykes S."/>
            <person name="Walk T."/>
            <person name="White J."/>
            <person name="Yandava C."/>
            <person name="Haas B."/>
            <person name="Nusbaum C."/>
            <person name="Birren B."/>
        </authorList>
    </citation>
    <scope>NUCLEOTIDE SEQUENCE [LARGE SCALE GENOMIC DNA]</scope>
    <source>
        <strain evidence="3">ATCC 64411 / 73-15</strain>
    </source>
</reference>
<dbReference type="InterPro" id="IPR036278">
    <property type="entry name" value="Sialidase_sf"/>
</dbReference>
<dbReference type="STRING" id="644358.A0A0C4EGM7"/>
<dbReference type="OMA" id="YVMADSP"/>